<keyword evidence="1" id="KW-0472">Membrane</keyword>
<organism evidence="3 4">
    <name type="scientific">Rhodohalobacter mucosus</name>
    <dbReference type="NCBI Taxonomy" id="2079485"/>
    <lineage>
        <taxon>Bacteria</taxon>
        <taxon>Pseudomonadati</taxon>
        <taxon>Balneolota</taxon>
        <taxon>Balneolia</taxon>
        <taxon>Balneolales</taxon>
        <taxon>Balneolaceae</taxon>
        <taxon>Rhodohalobacter</taxon>
    </lineage>
</organism>
<gene>
    <name evidence="3" type="ORF">DDZ15_05905</name>
</gene>
<dbReference type="InterPro" id="IPR010559">
    <property type="entry name" value="Sig_transdc_His_kin_internal"/>
</dbReference>
<dbReference type="GO" id="GO:0000155">
    <property type="term" value="F:phosphorelay sensor kinase activity"/>
    <property type="evidence" value="ECO:0007669"/>
    <property type="project" value="InterPro"/>
</dbReference>
<proteinExistence type="predicted"/>
<comment type="caution">
    <text evidence="3">The sequence shown here is derived from an EMBL/GenBank/DDBJ whole genome shotgun (WGS) entry which is preliminary data.</text>
</comment>
<dbReference type="OrthoDB" id="9792992at2"/>
<dbReference type="GO" id="GO:0016020">
    <property type="term" value="C:membrane"/>
    <property type="evidence" value="ECO:0007669"/>
    <property type="project" value="InterPro"/>
</dbReference>
<dbReference type="PANTHER" id="PTHR34220:SF7">
    <property type="entry name" value="SENSOR HISTIDINE KINASE YPDA"/>
    <property type="match status" value="1"/>
</dbReference>
<dbReference type="Pfam" id="PF06580">
    <property type="entry name" value="His_kinase"/>
    <property type="match status" value="1"/>
</dbReference>
<evidence type="ECO:0000256" key="1">
    <source>
        <dbReference type="SAM" id="Phobius"/>
    </source>
</evidence>
<evidence type="ECO:0000313" key="3">
    <source>
        <dbReference type="EMBL" id="PWN06805.1"/>
    </source>
</evidence>
<feature type="transmembrane region" description="Helical" evidence="1">
    <location>
        <begin position="46"/>
        <end position="67"/>
    </location>
</feature>
<dbReference type="AlphaFoldDB" id="A0A316TUQ9"/>
<dbReference type="RefSeq" id="WP_109646092.1">
    <property type="nucleotide sequence ID" value="NZ_QGGB01000005.1"/>
</dbReference>
<name>A0A316TUQ9_9BACT</name>
<dbReference type="InterPro" id="IPR050640">
    <property type="entry name" value="Bact_2-comp_sensor_kinase"/>
</dbReference>
<reference evidence="3 4" key="1">
    <citation type="submission" date="2018-05" db="EMBL/GenBank/DDBJ databases">
        <title>Rhodohalobacter halophilus gen. nov., sp. nov., a moderately halophilic member of the family Balneolaceae.</title>
        <authorList>
            <person name="Liu Z.-W."/>
        </authorList>
    </citation>
    <scope>NUCLEOTIDE SEQUENCE [LARGE SCALE GENOMIC DNA]</scope>
    <source>
        <strain evidence="3 4">8A47</strain>
    </source>
</reference>
<evidence type="ECO:0000259" key="2">
    <source>
        <dbReference type="Pfam" id="PF06580"/>
    </source>
</evidence>
<feature type="transmembrane region" description="Helical" evidence="1">
    <location>
        <begin position="121"/>
        <end position="141"/>
    </location>
</feature>
<keyword evidence="4" id="KW-1185">Reference proteome</keyword>
<dbReference type="PANTHER" id="PTHR34220">
    <property type="entry name" value="SENSOR HISTIDINE KINASE YPDA"/>
    <property type="match status" value="1"/>
</dbReference>
<keyword evidence="1" id="KW-0812">Transmembrane</keyword>
<feature type="domain" description="Signal transduction histidine kinase internal region" evidence="2">
    <location>
        <begin position="161"/>
        <end position="236"/>
    </location>
</feature>
<feature type="transmembrane region" description="Helical" evidence="1">
    <location>
        <begin position="79"/>
        <end position="101"/>
    </location>
</feature>
<evidence type="ECO:0000313" key="4">
    <source>
        <dbReference type="Proteomes" id="UP000245533"/>
    </source>
</evidence>
<feature type="transmembrane region" description="Helical" evidence="1">
    <location>
        <begin position="16"/>
        <end position="34"/>
    </location>
</feature>
<dbReference type="Proteomes" id="UP000245533">
    <property type="component" value="Unassembled WGS sequence"/>
</dbReference>
<sequence>MNRNSYDILKVPGRRWIEYILFWMISIWFLSSYFSMGDQIQRIDLIYTLLFHISIWFGVTVNSFVLIPRFLANRKNLTYIVLFVLLLEACIRLNQFTFNWLSDILFPDYFFISYYERVDLFYFMIAYLGITSLIQFSRSWFRESDDRRRLAQIKQEKTRHELQALRSQVQPHFLFNSLNTIYGFIRRQSPRAEEAVLKLSELLRYTIRQSEREKVPLEEEIGYLSDYIGLQKMRLNQPDKVHFTISGDVDNVMIIPLLLIVFVENGFKYADLESGDPLAISLTVEDNVIQFTMKNRIANDITAGDPEEQGNGTGIQNARKRLELHYPDRYRLDIRTDKELNTYNLELIIETEKS</sequence>
<accession>A0A316TUQ9</accession>
<protein>
    <recommendedName>
        <fullName evidence="2">Signal transduction histidine kinase internal region domain-containing protein</fullName>
    </recommendedName>
</protein>
<keyword evidence="1" id="KW-1133">Transmembrane helix</keyword>
<dbReference type="EMBL" id="QGGB01000005">
    <property type="protein sequence ID" value="PWN06805.1"/>
    <property type="molecule type" value="Genomic_DNA"/>
</dbReference>